<feature type="transmembrane region" description="Helical" evidence="13">
    <location>
        <begin position="124"/>
        <end position="146"/>
    </location>
</feature>
<feature type="transmembrane region" description="Helical" evidence="13">
    <location>
        <begin position="220"/>
        <end position="239"/>
    </location>
</feature>
<accession>A0A6J5ZYU9</accession>
<gene>
    <name evidence="14" type="ORF">UFOPK3547_00952</name>
</gene>
<evidence type="ECO:0000256" key="2">
    <source>
        <dbReference type="ARBA" id="ARBA00010185"/>
    </source>
</evidence>
<dbReference type="InterPro" id="IPR000374">
    <property type="entry name" value="PC_trans"/>
</dbReference>
<keyword evidence="12" id="KW-1208">Phospholipid metabolism</keyword>
<evidence type="ECO:0000256" key="8">
    <source>
        <dbReference type="ARBA" id="ARBA00022989"/>
    </source>
</evidence>
<evidence type="ECO:0000256" key="11">
    <source>
        <dbReference type="ARBA" id="ARBA00023209"/>
    </source>
</evidence>
<proteinExistence type="inferred from homology"/>
<keyword evidence="7" id="KW-0548">Nucleotidyltransferase</keyword>
<evidence type="ECO:0000256" key="12">
    <source>
        <dbReference type="ARBA" id="ARBA00023264"/>
    </source>
</evidence>
<dbReference type="Pfam" id="PF01148">
    <property type="entry name" value="CTP_transf_1"/>
    <property type="match status" value="1"/>
</dbReference>
<dbReference type="EMBL" id="CAESAN010000072">
    <property type="protein sequence ID" value="CAB4344563.1"/>
    <property type="molecule type" value="Genomic_DNA"/>
</dbReference>
<feature type="transmembrane region" description="Helical" evidence="13">
    <location>
        <begin position="195"/>
        <end position="214"/>
    </location>
</feature>
<keyword evidence="6 13" id="KW-0812">Transmembrane</keyword>
<dbReference type="PANTHER" id="PTHR46382">
    <property type="entry name" value="PHOSPHATIDATE CYTIDYLYLTRANSFERASE"/>
    <property type="match status" value="1"/>
</dbReference>
<evidence type="ECO:0000256" key="7">
    <source>
        <dbReference type="ARBA" id="ARBA00022695"/>
    </source>
</evidence>
<evidence type="ECO:0000256" key="9">
    <source>
        <dbReference type="ARBA" id="ARBA00023098"/>
    </source>
</evidence>
<reference evidence="14" key="1">
    <citation type="submission" date="2020-05" db="EMBL/GenBank/DDBJ databases">
        <authorList>
            <person name="Chiriac C."/>
            <person name="Salcher M."/>
            <person name="Ghai R."/>
            <person name="Kavagutti S V."/>
        </authorList>
    </citation>
    <scope>NUCLEOTIDE SEQUENCE</scope>
</reference>
<feature type="transmembrane region" description="Helical" evidence="13">
    <location>
        <begin position="37"/>
        <end position="62"/>
    </location>
</feature>
<sequence>MTDEPESASKSRAGRFAIPRIGGGSDLAARVAAAVPLALLAIFLVAVGGWTFTIGLVILGVIALRELFTMFERYLPPVLAGLVGLVLLLLAAKTGGPPRVLLALVICLPVAFIGSIVGPRRATISGLAVVMLGLVWIGIAFAHAVMLRDLPHGSGIVFLVLIATFLTDTGAYFGGRALGSRKMAPAISPAKTVEGLLIGILVGTLAGWFVGLYFDWLSGIDALAIGFCVALFAPVGDLFESYVKREAGAKDSGAIFGAHGGVLDRLDAVAFSIIAGYYVWNALL</sequence>
<keyword evidence="9" id="KW-0443">Lipid metabolism</keyword>
<evidence type="ECO:0000256" key="5">
    <source>
        <dbReference type="ARBA" id="ARBA00022679"/>
    </source>
</evidence>
<evidence type="ECO:0000256" key="6">
    <source>
        <dbReference type="ARBA" id="ARBA00022692"/>
    </source>
</evidence>
<feature type="transmembrane region" description="Helical" evidence="13">
    <location>
        <begin position="152"/>
        <end position="174"/>
    </location>
</feature>
<dbReference type="PANTHER" id="PTHR46382:SF1">
    <property type="entry name" value="PHOSPHATIDATE CYTIDYLYLTRANSFERASE"/>
    <property type="match status" value="1"/>
</dbReference>
<evidence type="ECO:0000256" key="4">
    <source>
        <dbReference type="ARBA" id="ARBA00022516"/>
    </source>
</evidence>
<dbReference type="GO" id="GO:0004605">
    <property type="term" value="F:phosphatidate cytidylyltransferase activity"/>
    <property type="evidence" value="ECO:0007669"/>
    <property type="project" value="TreeGrafter"/>
</dbReference>
<dbReference type="AlphaFoldDB" id="A0A6J5ZYU9"/>
<dbReference type="PROSITE" id="PS01315">
    <property type="entry name" value="CDS"/>
    <property type="match status" value="1"/>
</dbReference>
<organism evidence="14">
    <name type="scientific">freshwater metagenome</name>
    <dbReference type="NCBI Taxonomy" id="449393"/>
    <lineage>
        <taxon>unclassified sequences</taxon>
        <taxon>metagenomes</taxon>
        <taxon>ecological metagenomes</taxon>
    </lineage>
</organism>
<evidence type="ECO:0000256" key="1">
    <source>
        <dbReference type="ARBA" id="ARBA00004651"/>
    </source>
</evidence>
<feature type="transmembrane region" description="Helical" evidence="13">
    <location>
        <begin position="98"/>
        <end position="117"/>
    </location>
</feature>
<evidence type="ECO:0000313" key="14">
    <source>
        <dbReference type="EMBL" id="CAB4344563.1"/>
    </source>
</evidence>
<evidence type="ECO:0000256" key="13">
    <source>
        <dbReference type="SAM" id="Phobius"/>
    </source>
</evidence>
<keyword evidence="5" id="KW-0808">Transferase</keyword>
<protein>
    <submittedName>
        <fullName evidence="14">Unannotated protein</fullName>
    </submittedName>
</protein>
<evidence type="ECO:0000256" key="10">
    <source>
        <dbReference type="ARBA" id="ARBA00023136"/>
    </source>
</evidence>
<keyword evidence="4" id="KW-0444">Lipid biosynthesis</keyword>
<evidence type="ECO:0000256" key="3">
    <source>
        <dbReference type="ARBA" id="ARBA00022475"/>
    </source>
</evidence>
<keyword evidence="8 13" id="KW-1133">Transmembrane helix</keyword>
<comment type="similarity">
    <text evidence="2">Belongs to the CDS family.</text>
</comment>
<feature type="transmembrane region" description="Helical" evidence="13">
    <location>
        <begin position="74"/>
        <end position="92"/>
    </location>
</feature>
<name>A0A6J5ZYU9_9ZZZZ</name>
<dbReference type="GO" id="GO:0005886">
    <property type="term" value="C:plasma membrane"/>
    <property type="evidence" value="ECO:0007669"/>
    <property type="project" value="UniProtKB-SubCell"/>
</dbReference>
<comment type="subcellular location">
    <subcellularLocation>
        <location evidence="1">Cell membrane</location>
        <topology evidence="1">Multi-pass membrane protein</topology>
    </subcellularLocation>
</comment>
<dbReference type="GO" id="GO:0016024">
    <property type="term" value="P:CDP-diacylglycerol biosynthetic process"/>
    <property type="evidence" value="ECO:0007669"/>
    <property type="project" value="TreeGrafter"/>
</dbReference>
<keyword evidence="3" id="KW-1003">Cell membrane</keyword>
<keyword evidence="11" id="KW-0594">Phospholipid biosynthesis</keyword>
<keyword evidence="10 13" id="KW-0472">Membrane</keyword>